<dbReference type="GO" id="GO:0016787">
    <property type="term" value="F:hydrolase activity"/>
    <property type="evidence" value="ECO:0007669"/>
    <property type="project" value="UniProtKB-KW"/>
</dbReference>
<dbReference type="OrthoDB" id="154054at2"/>
<dbReference type="SUPFAM" id="SSF63817">
    <property type="entry name" value="Sortase"/>
    <property type="match status" value="1"/>
</dbReference>
<keyword evidence="5" id="KW-1185">Reference proteome</keyword>
<feature type="active site" description="Proton donor/acceptor" evidence="2">
    <location>
        <position position="112"/>
    </location>
</feature>
<reference evidence="5" key="1">
    <citation type="submission" date="2015-05" db="EMBL/GenBank/DDBJ databases">
        <authorList>
            <person name="Urmite Genomes"/>
        </authorList>
    </citation>
    <scope>NUCLEOTIDE SEQUENCE [LARGE SCALE GENOMIC DNA]</scope>
    <source>
        <strain evidence="5">LF1</strain>
    </source>
</reference>
<dbReference type="CDD" id="cd06166">
    <property type="entry name" value="Sortase_D_2"/>
    <property type="match status" value="1"/>
</dbReference>
<sequence length="196" mass="22071">MIKIIANVLIFIGISLFGFIGYEQYSAHQEKVKMIQQIIQLQDKPSTPGLKENPSGKNQKTNGIPQLEISKINLKESIFEGTSEDILRVAVGHLEQSGELGKIGDNFVVLGHRNYITGQYFSRLDELDSGDEMTISTQNKVYFYRVIQKKIIDPTDIKAIRPIPNKSLVTLITCHPKFSSKQRLLVISELVKQVPS</sequence>
<dbReference type="Gene3D" id="2.40.260.10">
    <property type="entry name" value="Sortase"/>
    <property type="match status" value="1"/>
</dbReference>
<dbReference type="EMBL" id="CVRB01000002">
    <property type="protein sequence ID" value="CRK81836.1"/>
    <property type="molecule type" value="Genomic_DNA"/>
</dbReference>
<keyword evidence="3" id="KW-0812">Transmembrane</keyword>
<dbReference type="InterPro" id="IPR005754">
    <property type="entry name" value="Sortase"/>
</dbReference>
<dbReference type="NCBIfam" id="TIGR01076">
    <property type="entry name" value="sortase_fam"/>
    <property type="match status" value="1"/>
</dbReference>
<evidence type="ECO:0000313" key="4">
    <source>
        <dbReference type="EMBL" id="CRK81836.1"/>
    </source>
</evidence>
<accession>A0A0U1NUY4</accession>
<dbReference type="InterPro" id="IPR023365">
    <property type="entry name" value="Sortase_dom-sf"/>
</dbReference>
<protein>
    <submittedName>
        <fullName evidence="4">Sortase</fullName>
    </submittedName>
</protein>
<proteinExistence type="predicted"/>
<evidence type="ECO:0000256" key="2">
    <source>
        <dbReference type="PIRSR" id="PIRSR605754-1"/>
    </source>
</evidence>
<dbReference type="InterPro" id="IPR042000">
    <property type="entry name" value="Sortase_D_2"/>
</dbReference>
<feature type="transmembrane region" description="Helical" evidence="3">
    <location>
        <begin position="6"/>
        <end position="25"/>
    </location>
</feature>
<name>A0A0U1NUY4_9BACI</name>
<evidence type="ECO:0000256" key="3">
    <source>
        <dbReference type="SAM" id="Phobius"/>
    </source>
</evidence>
<dbReference type="Pfam" id="PF04203">
    <property type="entry name" value="Sortase"/>
    <property type="match status" value="1"/>
</dbReference>
<keyword evidence="1" id="KW-0378">Hydrolase</keyword>
<keyword evidence="3" id="KW-1133">Transmembrane helix</keyword>
<feature type="active site" description="Acyl-thioester intermediate" evidence="2">
    <location>
        <position position="174"/>
    </location>
</feature>
<dbReference type="AlphaFoldDB" id="A0A0U1NUY4"/>
<keyword evidence="3" id="KW-0472">Membrane</keyword>
<organism evidence="4 5">
    <name type="scientific">Neobacillus massiliamazoniensis</name>
    <dbReference type="NCBI Taxonomy" id="1499688"/>
    <lineage>
        <taxon>Bacteria</taxon>
        <taxon>Bacillati</taxon>
        <taxon>Bacillota</taxon>
        <taxon>Bacilli</taxon>
        <taxon>Bacillales</taxon>
        <taxon>Bacillaceae</taxon>
        <taxon>Neobacillus</taxon>
    </lineage>
</organism>
<dbReference type="RefSeq" id="WP_090633405.1">
    <property type="nucleotide sequence ID" value="NZ_CVRB01000002.1"/>
</dbReference>
<evidence type="ECO:0000313" key="5">
    <source>
        <dbReference type="Proteomes" id="UP000199087"/>
    </source>
</evidence>
<evidence type="ECO:0000256" key="1">
    <source>
        <dbReference type="ARBA" id="ARBA00022801"/>
    </source>
</evidence>
<dbReference type="STRING" id="1499688.BN000_01752"/>
<gene>
    <name evidence="4" type="ORF">BN000_01752</name>
</gene>
<dbReference type="Proteomes" id="UP000199087">
    <property type="component" value="Unassembled WGS sequence"/>
</dbReference>